<evidence type="ECO:0000256" key="1">
    <source>
        <dbReference type="SAM" id="MobiDB-lite"/>
    </source>
</evidence>
<comment type="caution">
    <text evidence="2">The sequence shown here is derived from an EMBL/GenBank/DDBJ whole genome shotgun (WGS) entry which is preliminary data.</text>
</comment>
<evidence type="ECO:0000313" key="2">
    <source>
        <dbReference type="EMBL" id="MFC0673304.1"/>
    </source>
</evidence>
<name>A0ABV6R8I5_9MICO</name>
<dbReference type="SUPFAM" id="SSF159501">
    <property type="entry name" value="EreA/ChaN-like"/>
    <property type="match status" value="1"/>
</dbReference>
<dbReference type="Pfam" id="PF05139">
    <property type="entry name" value="Erythro_esteras"/>
    <property type="match status" value="1"/>
</dbReference>
<dbReference type="PANTHER" id="PTHR31299">
    <property type="entry name" value="ESTERASE, PUTATIVE (AFU_ORTHOLOGUE AFUA_1G05850)-RELATED"/>
    <property type="match status" value="1"/>
</dbReference>
<feature type="region of interest" description="Disordered" evidence="1">
    <location>
        <begin position="274"/>
        <end position="294"/>
    </location>
</feature>
<dbReference type="GO" id="GO:0016787">
    <property type="term" value="F:hydrolase activity"/>
    <property type="evidence" value="ECO:0007669"/>
    <property type="project" value="UniProtKB-KW"/>
</dbReference>
<accession>A0ABV6R8I5</accession>
<keyword evidence="2" id="KW-0378">Hydrolase</keyword>
<evidence type="ECO:0000313" key="3">
    <source>
        <dbReference type="Proteomes" id="UP001589793"/>
    </source>
</evidence>
<dbReference type="RefSeq" id="WP_376978768.1">
    <property type="nucleotide sequence ID" value="NZ_JBHLSV010000004.1"/>
</dbReference>
<sequence>MIDGSGFTDDATELARLDALGLVPDHGVLALGEPTHGTGEAFAWKMEVILALARRGRLAALAFEDPYATGLLVDDALRGDGDLDAAWGRASSVWRTGTIRDGLMRLRDLNRRLPVRRRIRFLGIDIRRPSAAAQRLLDAGCTSTALDRFARGAEPSPEDLAALGTLLPAMAEDAAAVEVRGAARQLARHIDAYLLEPDLEGLHRRDAHMARTLLENLPREGLTVLWAHNEHIARDPDNFGGPSTGHVLAEELGGAYVPVGALCGEGTCRAVDPSTGDPGWRSVPLPPVRPGTTEDALRTRGEAIVLTSDLAHPGPRRFIGWSLDTSLFESAPDTFEVRRPSSDFEAIRWFATSTADTDTGRVGWPGVPAGTPGALIPAAAPGARSTRRLR</sequence>
<feature type="compositionally biased region" description="Low complexity" evidence="1">
    <location>
        <begin position="368"/>
        <end position="383"/>
    </location>
</feature>
<proteinExistence type="predicted"/>
<keyword evidence="3" id="KW-1185">Reference proteome</keyword>
<dbReference type="Gene3D" id="3.30.1870.10">
    <property type="entry name" value="EreA-like, domain 2"/>
    <property type="match status" value="1"/>
</dbReference>
<dbReference type="EMBL" id="JBHLSV010000004">
    <property type="protein sequence ID" value="MFC0673304.1"/>
    <property type="molecule type" value="Genomic_DNA"/>
</dbReference>
<dbReference type="Proteomes" id="UP001589793">
    <property type="component" value="Unassembled WGS sequence"/>
</dbReference>
<dbReference type="Gene3D" id="1.20.1440.30">
    <property type="entry name" value="Biosynthetic Protein domain"/>
    <property type="match status" value="1"/>
</dbReference>
<protein>
    <submittedName>
        <fullName evidence="2">Erythromycin esterase family protein</fullName>
        <ecNumber evidence="2">3.1.1.-</ecNumber>
    </submittedName>
</protein>
<dbReference type="InterPro" id="IPR052036">
    <property type="entry name" value="Hydrolase/PRTase-associated"/>
</dbReference>
<dbReference type="InterPro" id="IPR007815">
    <property type="entry name" value="Emycin_Estase"/>
</dbReference>
<gene>
    <name evidence="2" type="ORF">ACFFF6_04955</name>
</gene>
<dbReference type="Gene3D" id="3.40.1660.10">
    <property type="entry name" value="EreA-like (biosynthetic domain)"/>
    <property type="match status" value="1"/>
</dbReference>
<feature type="region of interest" description="Disordered" evidence="1">
    <location>
        <begin position="367"/>
        <end position="390"/>
    </location>
</feature>
<organism evidence="2 3">
    <name type="scientific">Brachybacterium hainanense</name>
    <dbReference type="NCBI Taxonomy" id="1541174"/>
    <lineage>
        <taxon>Bacteria</taxon>
        <taxon>Bacillati</taxon>
        <taxon>Actinomycetota</taxon>
        <taxon>Actinomycetes</taxon>
        <taxon>Micrococcales</taxon>
        <taxon>Dermabacteraceae</taxon>
        <taxon>Brachybacterium</taxon>
    </lineage>
</organism>
<reference evidence="2 3" key="1">
    <citation type="submission" date="2024-09" db="EMBL/GenBank/DDBJ databases">
        <authorList>
            <person name="Sun Q."/>
            <person name="Mori K."/>
        </authorList>
    </citation>
    <scope>NUCLEOTIDE SEQUENCE [LARGE SCALE GENOMIC DNA]</scope>
    <source>
        <strain evidence="2 3">CICC 10874</strain>
    </source>
</reference>
<dbReference type="EC" id="3.1.1.-" evidence="2"/>
<dbReference type="PANTHER" id="PTHR31299:SF0">
    <property type="entry name" value="ESTERASE, PUTATIVE (AFU_ORTHOLOGUE AFUA_1G05850)-RELATED"/>
    <property type="match status" value="1"/>
</dbReference>
<dbReference type="CDD" id="cd14728">
    <property type="entry name" value="Ere-like"/>
    <property type="match status" value="1"/>
</dbReference>